<protein>
    <submittedName>
        <fullName evidence="1">Uncharacterized protein</fullName>
    </submittedName>
</protein>
<organism evidence="1 2">
    <name type="scientific">Rotaria sordida</name>
    <dbReference type="NCBI Taxonomy" id="392033"/>
    <lineage>
        <taxon>Eukaryota</taxon>
        <taxon>Metazoa</taxon>
        <taxon>Spiralia</taxon>
        <taxon>Gnathifera</taxon>
        <taxon>Rotifera</taxon>
        <taxon>Eurotatoria</taxon>
        <taxon>Bdelloidea</taxon>
        <taxon>Philodinida</taxon>
        <taxon>Philodinidae</taxon>
        <taxon>Rotaria</taxon>
    </lineage>
</organism>
<evidence type="ECO:0000313" key="2">
    <source>
        <dbReference type="Proteomes" id="UP000663864"/>
    </source>
</evidence>
<sequence length="90" mass="10154">MFSTQVLNDFSVKQCSMFIDDVLISADSKPAREILLHELIVFKEKHDENEEALSFDFQTGTGLCLDIILEIGKYLTLNDALNAFSDNILP</sequence>
<accession>A0A815RKN6</accession>
<dbReference type="Proteomes" id="UP000663864">
    <property type="component" value="Unassembled WGS sequence"/>
</dbReference>
<comment type="caution">
    <text evidence="1">The sequence shown here is derived from an EMBL/GenBank/DDBJ whole genome shotgun (WGS) entry which is preliminary data.</text>
</comment>
<dbReference type="EMBL" id="CAJNOT010005844">
    <property type="protein sequence ID" value="CAF1476358.1"/>
    <property type="molecule type" value="Genomic_DNA"/>
</dbReference>
<feature type="non-terminal residue" evidence="1">
    <location>
        <position position="1"/>
    </location>
</feature>
<gene>
    <name evidence="1" type="ORF">ZHD862_LOCUS36364</name>
</gene>
<name>A0A815RKN6_9BILA</name>
<proteinExistence type="predicted"/>
<reference evidence="1" key="1">
    <citation type="submission" date="2021-02" db="EMBL/GenBank/DDBJ databases">
        <authorList>
            <person name="Nowell W R."/>
        </authorList>
    </citation>
    <scope>NUCLEOTIDE SEQUENCE</scope>
</reference>
<evidence type="ECO:0000313" key="1">
    <source>
        <dbReference type="EMBL" id="CAF1476358.1"/>
    </source>
</evidence>
<dbReference type="AlphaFoldDB" id="A0A815RKN6"/>